<dbReference type="GO" id="GO:0030289">
    <property type="term" value="C:protein phosphatase 4 complex"/>
    <property type="evidence" value="ECO:0000318"/>
    <property type="project" value="GO_Central"/>
</dbReference>
<dbReference type="KEGG" id="smo:SELMODRAFT_416323"/>
<dbReference type="Gramene" id="EFJ22511">
    <property type="protein sequence ID" value="EFJ22511"/>
    <property type="gene ID" value="SELMODRAFT_416323"/>
</dbReference>
<dbReference type="HOGENOM" id="CLU_004909_1_0_1"/>
<reference evidence="5 6" key="1">
    <citation type="journal article" date="2011" name="Science">
        <title>The Selaginella genome identifies genetic changes associated with the evolution of vascular plants.</title>
        <authorList>
            <person name="Banks J.A."/>
            <person name="Nishiyama T."/>
            <person name="Hasebe M."/>
            <person name="Bowman J.L."/>
            <person name="Gribskov M."/>
            <person name="dePamphilis C."/>
            <person name="Albert V.A."/>
            <person name="Aono N."/>
            <person name="Aoyama T."/>
            <person name="Ambrose B.A."/>
            <person name="Ashton N.W."/>
            <person name="Axtell M.J."/>
            <person name="Barker E."/>
            <person name="Barker M.S."/>
            <person name="Bennetzen J.L."/>
            <person name="Bonawitz N.D."/>
            <person name="Chapple C."/>
            <person name="Cheng C."/>
            <person name="Correa L.G."/>
            <person name="Dacre M."/>
            <person name="DeBarry J."/>
            <person name="Dreyer I."/>
            <person name="Elias M."/>
            <person name="Engstrom E.M."/>
            <person name="Estelle M."/>
            <person name="Feng L."/>
            <person name="Finet C."/>
            <person name="Floyd S.K."/>
            <person name="Frommer W.B."/>
            <person name="Fujita T."/>
            <person name="Gramzow L."/>
            <person name="Gutensohn M."/>
            <person name="Harholt J."/>
            <person name="Hattori M."/>
            <person name="Heyl A."/>
            <person name="Hirai T."/>
            <person name="Hiwatashi Y."/>
            <person name="Ishikawa M."/>
            <person name="Iwata M."/>
            <person name="Karol K.G."/>
            <person name="Koehler B."/>
            <person name="Kolukisaoglu U."/>
            <person name="Kubo M."/>
            <person name="Kurata T."/>
            <person name="Lalonde S."/>
            <person name="Li K."/>
            <person name="Li Y."/>
            <person name="Litt A."/>
            <person name="Lyons E."/>
            <person name="Manning G."/>
            <person name="Maruyama T."/>
            <person name="Michael T.P."/>
            <person name="Mikami K."/>
            <person name="Miyazaki S."/>
            <person name="Morinaga S."/>
            <person name="Murata T."/>
            <person name="Mueller-Roeber B."/>
            <person name="Nelson D.R."/>
            <person name="Obara M."/>
            <person name="Oguri Y."/>
            <person name="Olmstead R.G."/>
            <person name="Onodera N."/>
            <person name="Petersen B.L."/>
            <person name="Pils B."/>
            <person name="Prigge M."/>
            <person name="Rensing S.A."/>
            <person name="Riano-Pachon D.M."/>
            <person name="Roberts A.W."/>
            <person name="Sato Y."/>
            <person name="Scheller H.V."/>
            <person name="Schulz B."/>
            <person name="Schulz C."/>
            <person name="Shakirov E.V."/>
            <person name="Shibagaki N."/>
            <person name="Shinohara N."/>
            <person name="Shippen D.E."/>
            <person name="Soerensen I."/>
            <person name="Sotooka R."/>
            <person name="Sugimoto N."/>
            <person name="Sugita M."/>
            <person name="Sumikawa N."/>
            <person name="Tanurdzic M."/>
            <person name="Theissen G."/>
            <person name="Ulvskov P."/>
            <person name="Wakazuki S."/>
            <person name="Weng J.K."/>
            <person name="Willats W.W."/>
            <person name="Wipf D."/>
            <person name="Wolf P.G."/>
            <person name="Yang L."/>
            <person name="Zimmer A.D."/>
            <person name="Zhu Q."/>
            <person name="Mitros T."/>
            <person name="Hellsten U."/>
            <person name="Loque D."/>
            <person name="Otillar R."/>
            <person name="Salamov A."/>
            <person name="Schmutz J."/>
            <person name="Shapiro H."/>
            <person name="Lindquist E."/>
            <person name="Lucas S."/>
            <person name="Rokhsar D."/>
            <person name="Grigoriev I.V."/>
        </authorList>
    </citation>
    <scope>NUCLEOTIDE SEQUENCE [LARGE SCALE GENOMIC DNA]</scope>
</reference>
<gene>
    <name evidence="5" type="ORF">SELMODRAFT_416323</name>
</gene>
<evidence type="ECO:0000256" key="3">
    <source>
        <dbReference type="SAM" id="MobiDB-lite"/>
    </source>
</evidence>
<dbReference type="SUPFAM" id="SSF48371">
    <property type="entry name" value="ARM repeat"/>
    <property type="match status" value="1"/>
</dbReference>
<dbReference type="GO" id="GO:0072542">
    <property type="term" value="F:protein phosphatase activator activity"/>
    <property type="evidence" value="ECO:0000318"/>
    <property type="project" value="GO_Central"/>
</dbReference>
<feature type="region of interest" description="Disordered" evidence="3">
    <location>
        <begin position="1"/>
        <end position="22"/>
    </location>
</feature>
<protein>
    <recommendedName>
        <fullName evidence="4">Serine/threonine-protein phosphatase 4 regulatory subunit 3-like central domain-containing protein</fullName>
    </recommendedName>
</protein>
<dbReference type="Pfam" id="PF04802">
    <property type="entry name" value="PP4R3"/>
    <property type="match status" value="1"/>
</dbReference>
<dbReference type="eggNOG" id="KOG2175">
    <property type="taxonomic scope" value="Eukaryota"/>
</dbReference>
<dbReference type="InterPro" id="IPR011989">
    <property type="entry name" value="ARM-like"/>
</dbReference>
<dbReference type="STRING" id="88036.D8RYX5"/>
<evidence type="ECO:0000313" key="6">
    <source>
        <dbReference type="Proteomes" id="UP000001514"/>
    </source>
</evidence>
<organism evidence="6">
    <name type="scientific">Selaginella moellendorffii</name>
    <name type="common">Spikemoss</name>
    <dbReference type="NCBI Taxonomy" id="88036"/>
    <lineage>
        <taxon>Eukaryota</taxon>
        <taxon>Viridiplantae</taxon>
        <taxon>Streptophyta</taxon>
        <taxon>Embryophyta</taxon>
        <taxon>Tracheophyta</taxon>
        <taxon>Lycopodiopsida</taxon>
        <taxon>Selaginellales</taxon>
        <taxon>Selaginellaceae</taxon>
        <taxon>Selaginella</taxon>
    </lineage>
</organism>
<accession>D8RYX5</accession>
<dbReference type="PANTHER" id="PTHR23318">
    <property type="entry name" value="ATP SYNTHASE GAMMA-RELATED"/>
    <property type="match status" value="1"/>
</dbReference>
<dbReference type="InterPro" id="IPR011993">
    <property type="entry name" value="PH-like_dom_sf"/>
</dbReference>
<feature type="region of interest" description="Disordered" evidence="3">
    <location>
        <begin position="785"/>
        <end position="862"/>
    </location>
</feature>
<dbReference type="InParanoid" id="D8RYX5"/>
<dbReference type="EMBL" id="GL377595">
    <property type="protein sequence ID" value="EFJ22511.1"/>
    <property type="molecule type" value="Genomic_DNA"/>
</dbReference>
<evidence type="ECO:0000256" key="2">
    <source>
        <dbReference type="ARBA" id="ARBA00023242"/>
    </source>
</evidence>
<dbReference type="AlphaFoldDB" id="D8RYX5"/>
<proteinExistence type="predicted"/>
<dbReference type="Proteomes" id="UP000001514">
    <property type="component" value="Unassembled WGS sequence"/>
</dbReference>
<keyword evidence="6" id="KW-1185">Reference proteome</keyword>
<feature type="domain" description="Serine/threonine-protein phosphatase 4 regulatory subunit 3-like central" evidence="4">
    <location>
        <begin position="189"/>
        <end position="675"/>
    </location>
</feature>
<name>D8RYX5_SELML</name>
<sequence length="862" mass="97318">MDGAVSSARALGSKVMSSSQSNNEAATQLDLNYLQVYRLNDEGRWDDKGTGHVSVEYLERSDALGMVVIDEEDNNTLLVHRISADDIYRRQEGRNDYFMDGSRDCHRSGSELPRGHGVWVYLLWKTGPVLQVTNWNILVHLKTMVSFWNIVLYRTILIHCATDDVLHDSGSSEIQQLPGVELSSLPQIVKTIAEVAPPDKDRVASLIMKEQSYIPKLMELFRLCEDLENVENLHMIFRIVKGMISLNDKNVFDTIFSDEHVMDVVGALEYDPELSSQQDHRGFLKTQVVFKEAVPIHDVAIVSKIHQTYRIGYVKDVILPRVLDDQTFANMNSMMLANNKAVVSALHSDKTFVSDLFAKLRSPDISQNVRNDLIYFLHEFCNLSKNLLSLHRSELFGSLVEKGIFEVVTMALQSEDLNLRVSGSDILIVILNHDAALLRTFLVQQEGHVLFGLLVKGLLNSSEGGLQAQILEIMRMLLDSEPSEQQPTEKIAYLEMFYEKYIDQLVEVLTSSCPTKVVTEHSKRVPTVEKTQASGEVLGNICELMCFCVLHHGYRMKYYVMRNNVVEKVLRLVRRKEKVLVVAAVRFLRTCVGLKDNFYARYLIKNNLFEPVIQAFLANGNRYNLLNSAVLELLDFIRKSNLKDLLIHIVENYGKKLECVDYVDTVKQLKVKYDQQHWFLTSDLLSDDEEDSAQTSQTITVNGNAVEDAPFRPFCLVDYDDEDDDSLVPSNGKSRPRKSDGSEHWPHAKRRPHLGDFSIHKKLRQDSGGQSELGKQEVDGINRISVEGKPQIGRTTDQQPGNLKGGLDDKRDSTKSSSSKVRDDSVVSRLGAPGRVSAGCKLQIEAKPRIPAASSPEQSSSR</sequence>
<dbReference type="InterPro" id="IPR006887">
    <property type="entry name" value="P4R3-like_central_dom"/>
</dbReference>
<evidence type="ECO:0000256" key="1">
    <source>
        <dbReference type="ARBA" id="ARBA00004123"/>
    </source>
</evidence>
<evidence type="ECO:0000313" key="5">
    <source>
        <dbReference type="EMBL" id="EFJ22511.1"/>
    </source>
</evidence>
<feature type="compositionally biased region" description="Basic and acidic residues" evidence="3">
    <location>
        <begin position="737"/>
        <end position="746"/>
    </location>
</feature>
<keyword evidence="2" id="KW-0539">Nucleus</keyword>
<dbReference type="GO" id="GO:0005654">
    <property type="term" value="C:nucleoplasm"/>
    <property type="evidence" value="ECO:0000318"/>
    <property type="project" value="GO_Central"/>
</dbReference>
<dbReference type="SUPFAM" id="SSF50729">
    <property type="entry name" value="PH domain-like"/>
    <property type="match status" value="1"/>
</dbReference>
<dbReference type="PANTHER" id="PTHR23318:SF0">
    <property type="entry name" value="SERINE_THREONINE-PROTEIN PHOSPHATASE 4 REGULATORY SUBUNIT 3"/>
    <property type="match status" value="1"/>
</dbReference>
<dbReference type="OMA" id="ALMTHNN"/>
<comment type="subcellular location">
    <subcellularLocation>
        <location evidence="1">Nucleus</location>
    </subcellularLocation>
</comment>
<dbReference type="Gene3D" id="2.30.29.30">
    <property type="entry name" value="Pleckstrin-homology domain (PH domain)/Phosphotyrosine-binding domain (PTB)"/>
    <property type="match status" value="1"/>
</dbReference>
<dbReference type="InterPro" id="IPR051137">
    <property type="entry name" value="PP4R3-like"/>
</dbReference>
<dbReference type="FunCoup" id="D8RYX5">
    <property type="interactions" value="4648"/>
</dbReference>
<feature type="compositionally biased region" description="Basic and acidic residues" evidence="3">
    <location>
        <begin position="806"/>
        <end position="826"/>
    </location>
</feature>
<feature type="region of interest" description="Disordered" evidence="3">
    <location>
        <begin position="722"/>
        <end position="758"/>
    </location>
</feature>
<dbReference type="Gene3D" id="1.25.10.10">
    <property type="entry name" value="Leucine-rich Repeat Variant"/>
    <property type="match status" value="1"/>
</dbReference>
<dbReference type="InterPro" id="IPR016024">
    <property type="entry name" value="ARM-type_fold"/>
</dbReference>
<evidence type="ECO:0000259" key="4">
    <source>
        <dbReference type="Pfam" id="PF04802"/>
    </source>
</evidence>